<dbReference type="Gene3D" id="2.40.160.10">
    <property type="entry name" value="Porin"/>
    <property type="match status" value="1"/>
</dbReference>
<gene>
    <name evidence="1" type="ORF">KACHI17_15190</name>
</gene>
<proteinExistence type="predicted"/>
<protein>
    <submittedName>
        <fullName evidence="1">OprO/OprP family phosphate-selective porin</fullName>
    </submittedName>
</protein>
<dbReference type="InterPro" id="IPR010870">
    <property type="entry name" value="Porin_O/P"/>
</dbReference>
<dbReference type="RefSeq" id="WP_353548280.1">
    <property type="nucleotide sequence ID" value="NZ_AP029612.1"/>
</dbReference>
<dbReference type="AlphaFoldDB" id="A0AAT9GJ70"/>
<dbReference type="Pfam" id="PF07396">
    <property type="entry name" value="Porin_O_P"/>
    <property type="match status" value="1"/>
</dbReference>
<accession>A0AAT9GJ70</accession>
<name>A0AAT9GJ70_9BACT</name>
<reference evidence="1" key="1">
    <citation type="submission" date="2024-02" db="EMBL/GenBank/DDBJ databases">
        <title>Sediminibacterium planktonica sp. nov. and Sediminibacterium longus sp. nov., isolated from surface lake and river water.</title>
        <authorList>
            <person name="Watanabe K."/>
            <person name="Takemine S."/>
            <person name="Ishii Y."/>
            <person name="Ogata Y."/>
            <person name="Shindo C."/>
            <person name="Suda W."/>
        </authorList>
    </citation>
    <scope>NUCLEOTIDE SEQUENCE</scope>
    <source>
        <strain evidence="1">KACHI17</strain>
    </source>
</reference>
<dbReference type="EMBL" id="AP029612">
    <property type="protein sequence ID" value="BFG70638.1"/>
    <property type="molecule type" value="Genomic_DNA"/>
</dbReference>
<evidence type="ECO:0000313" key="1">
    <source>
        <dbReference type="EMBL" id="BFG70638.1"/>
    </source>
</evidence>
<dbReference type="SUPFAM" id="SSF56935">
    <property type="entry name" value="Porins"/>
    <property type="match status" value="1"/>
</dbReference>
<organism evidence="1">
    <name type="scientific">Sediminibacterium sp. KACHI17</name>
    <dbReference type="NCBI Taxonomy" id="1751071"/>
    <lineage>
        <taxon>Bacteria</taxon>
        <taxon>Pseudomonadati</taxon>
        <taxon>Bacteroidota</taxon>
        <taxon>Chitinophagia</taxon>
        <taxon>Chitinophagales</taxon>
        <taxon>Chitinophagaceae</taxon>
        <taxon>Sediminibacterium</taxon>
    </lineage>
</organism>
<sequence length="405" mass="46548">MKPVYGAIICLLWIQTGFTQSLSEAVKSTSKPTTEKKWFENFSIRGYVQARYNRLLETNPNLGNEQGDRSWGKGGGFFLRRMRVILFGQISKQVYFYIQPDFASSASSTNLHYGQLRDAYFDLGVDKKNEFRFRIGQSKIPYGFENMQSSQNRLPLDRNDALNSAVANERDIGAFFYWAPTEQRELFSSLVRDGLKGSGDYGVFAFGVYNGQTANRPEQNDKLHVVTRFSYPMKIGDQIIEPGIQAYTGQYVVTRDQISAGTKFRADRNYLDQRAAATFVLYPKPFGILTEYTIGKGPEFNPATDSIETRSLHGGYITLSYMLKNKEQVYIPFIRAQYYNGGKKHELDARSHRVRELEIGVEWQPVKQFELVAMYTISSRRYEDFTLQNNLQRGNLLRLQAQINF</sequence>
<dbReference type="InterPro" id="IPR023614">
    <property type="entry name" value="Porin_dom_sf"/>
</dbReference>